<dbReference type="PANTHER" id="PTHR44858:SF1">
    <property type="entry name" value="UDP-N-ACETYLGLUCOSAMINE--PEPTIDE N-ACETYLGLUCOSAMINYLTRANSFERASE SPINDLY-RELATED"/>
    <property type="match status" value="1"/>
</dbReference>
<organism evidence="5 6">
    <name type="scientific">Humidesulfovibrio mexicanus</name>
    <dbReference type="NCBI Taxonomy" id="147047"/>
    <lineage>
        <taxon>Bacteria</taxon>
        <taxon>Pseudomonadati</taxon>
        <taxon>Thermodesulfobacteriota</taxon>
        <taxon>Desulfovibrionia</taxon>
        <taxon>Desulfovibrionales</taxon>
        <taxon>Desulfovibrionaceae</taxon>
        <taxon>Humidesulfovibrio</taxon>
    </lineage>
</organism>
<dbReference type="Proteomes" id="UP000198324">
    <property type="component" value="Unassembled WGS sequence"/>
</dbReference>
<dbReference type="SUPFAM" id="SSF48452">
    <property type="entry name" value="TPR-like"/>
    <property type="match status" value="1"/>
</dbReference>
<feature type="repeat" description="TPR" evidence="3">
    <location>
        <begin position="96"/>
        <end position="129"/>
    </location>
</feature>
<keyword evidence="2 3" id="KW-0802">TPR repeat</keyword>
<dbReference type="InterPro" id="IPR011990">
    <property type="entry name" value="TPR-like_helical_dom_sf"/>
</dbReference>
<feature type="repeat" description="TPR" evidence="3">
    <location>
        <begin position="62"/>
        <end position="95"/>
    </location>
</feature>
<feature type="region of interest" description="Disordered" evidence="4">
    <location>
        <begin position="144"/>
        <end position="168"/>
    </location>
</feature>
<proteinExistence type="predicted"/>
<evidence type="ECO:0000313" key="5">
    <source>
        <dbReference type="EMBL" id="SNR81876.1"/>
    </source>
</evidence>
<dbReference type="InterPro" id="IPR019734">
    <property type="entry name" value="TPR_rpt"/>
</dbReference>
<evidence type="ECO:0000256" key="3">
    <source>
        <dbReference type="PROSITE-ProRule" id="PRU00339"/>
    </source>
</evidence>
<dbReference type="AlphaFoldDB" id="A0A238ZED4"/>
<dbReference type="Pfam" id="PF13181">
    <property type="entry name" value="TPR_8"/>
    <property type="match status" value="3"/>
</dbReference>
<feature type="compositionally biased region" description="Basic and acidic residues" evidence="4">
    <location>
        <begin position="144"/>
        <end position="158"/>
    </location>
</feature>
<dbReference type="PROSITE" id="PS50005">
    <property type="entry name" value="TPR"/>
    <property type="match status" value="2"/>
</dbReference>
<dbReference type="EMBL" id="FZOC01000002">
    <property type="protein sequence ID" value="SNR81876.1"/>
    <property type="molecule type" value="Genomic_DNA"/>
</dbReference>
<sequence>MREHIAVFLLSGMVVLGAAGGAQAQKLPRECQEAMAVRSPQAQVELFSRCLDTGRLSGADKATTLKQRAVAYMHLGRHQRAIDDVNEAIRIRSDDPDNYYLRGMAYRALGQHRQSIEDSTRAINLDSKFAAAYANRAFSLKATGKESQAKADARRAQELDSSVRVPGF</sequence>
<dbReference type="RefSeq" id="WP_143337325.1">
    <property type="nucleotide sequence ID" value="NZ_FZOC01000002.1"/>
</dbReference>
<accession>A0A238ZED4</accession>
<dbReference type="SMART" id="SM00028">
    <property type="entry name" value="TPR"/>
    <property type="match status" value="3"/>
</dbReference>
<dbReference type="InterPro" id="IPR050498">
    <property type="entry name" value="Ycf3"/>
</dbReference>
<evidence type="ECO:0000313" key="6">
    <source>
        <dbReference type="Proteomes" id="UP000198324"/>
    </source>
</evidence>
<keyword evidence="6" id="KW-1185">Reference proteome</keyword>
<evidence type="ECO:0000256" key="4">
    <source>
        <dbReference type="SAM" id="MobiDB-lite"/>
    </source>
</evidence>
<name>A0A238ZED4_9BACT</name>
<dbReference type="PANTHER" id="PTHR44858">
    <property type="entry name" value="TETRATRICOPEPTIDE REPEAT PROTEIN 6"/>
    <property type="match status" value="1"/>
</dbReference>
<keyword evidence="1" id="KW-0677">Repeat</keyword>
<dbReference type="Gene3D" id="1.25.40.10">
    <property type="entry name" value="Tetratricopeptide repeat domain"/>
    <property type="match status" value="1"/>
</dbReference>
<gene>
    <name evidence="5" type="ORF">SAMN04488503_1485</name>
</gene>
<protein>
    <submittedName>
        <fullName evidence="5">TPR repeat-containing protein</fullName>
    </submittedName>
</protein>
<evidence type="ECO:0000256" key="1">
    <source>
        <dbReference type="ARBA" id="ARBA00022737"/>
    </source>
</evidence>
<reference evidence="5 6" key="1">
    <citation type="submission" date="2017-06" db="EMBL/GenBank/DDBJ databases">
        <authorList>
            <person name="Kim H.J."/>
            <person name="Triplett B.A."/>
        </authorList>
    </citation>
    <scope>NUCLEOTIDE SEQUENCE [LARGE SCALE GENOMIC DNA]</scope>
    <source>
        <strain evidence="5 6">DSM 13116</strain>
    </source>
</reference>
<dbReference type="OrthoDB" id="1523318at2"/>
<evidence type="ECO:0000256" key="2">
    <source>
        <dbReference type="ARBA" id="ARBA00022803"/>
    </source>
</evidence>